<evidence type="ECO:0000313" key="2">
    <source>
        <dbReference type="Proteomes" id="UP000663873"/>
    </source>
</evidence>
<dbReference type="Proteomes" id="UP000663873">
    <property type="component" value="Unassembled WGS sequence"/>
</dbReference>
<name>A0A821Y2A9_9BILA</name>
<proteinExistence type="predicted"/>
<dbReference type="EMBL" id="CAJOBP010093029">
    <property type="protein sequence ID" value="CAF4953535.1"/>
    <property type="molecule type" value="Genomic_DNA"/>
</dbReference>
<protein>
    <submittedName>
        <fullName evidence="1">Uncharacterized protein</fullName>
    </submittedName>
</protein>
<evidence type="ECO:0000313" key="1">
    <source>
        <dbReference type="EMBL" id="CAF4953535.1"/>
    </source>
</evidence>
<feature type="non-terminal residue" evidence="1">
    <location>
        <position position="1"/>
    </location>
</feature>
<accession>A0A821Y2A9</accession>
<sequence>DEKDRTSSLLMTILHAVQDQKLESLDQLTLTDDQLHAT</sequence>
<dbReference type="AlphaFoldDB" id="A0A821Y2A9"/>
<organism evidence="1 2">
    <name type="scientific">Rotaria socialis</name>
    <dbReference type="NCBI Taxonomy" id="392032"/>
    <lineage>
        <taxon>Eukaryota</taxon>
        <taxon>Metazoa</taxon>
        <taxon>Spiralia</taxon>
        <taxon>Gnathifera</taxon>
        <taxon>Rotifera</taxon>
        <taxon>Eurotatoria</taxon>
        <taxon>Bdelloidea</taxon>
        <taxon>Philodinida</taxon>
        <taxon>Philodinidae</taxon>
        <taxon>Rotaria</taxon>
    </lineage>
</organism>
<gene>
    <name evidence="1" type="ORF">UJA718_LOCUS47870</name>
</gene>
<reference evidence="1" key="1">
    <citation type="submission" date="2021-02" db="EMBL/GenBank/DDBJ databases">
        <authorList>
            <person name="Nowell W R."/>
        </authorList>
    </citation>
    <scope>NUCLEOTIDE SEQUENCE</scope>
</reference>
<keyword evidence="2" id="KW-1185">Reference proteome</keyword>
<comment type="caution">
    <text evidence="1">The sequence shown here is derived from an EMBL/GenBank/DDBJ whole genome shotgun (WGS) entry which is preliminary data.</text>
</comment>